<evidence type="ECO:0000259" key="6">
    <source>
        <dbReference type="PROSITE" id="PS50850"/>
    </source>
</evidence>
<dbReference type="OrthoDB" id="4532109at2"/>
<proteinExistence type="predicted"/>
<dbReference type="InterPro" id="IPR036259">
    <property type="entry name" value="MFS_trans_sf"/>
</dbReference>
<name>A0A558D188_9PSEU</name>
<organism evidence="7 8">
    <name type="scientific">Amycolatopsis rhizosphaerae</name>
    <dbReference type="NCBI Taxonomy" id="2053003"/>
    <lineage>
        <taxon>Bacteria</taxon>
        <taxon>Bacillati</taxon>
        <taxon>Actinomycetota</taxon>
        <taxon>Actinomycetes</taxon>
        <taxon>Pseudonocardiales</taxon>
        <taxon>Pseudonocardiaceae</taxon>
        <taxon>Amycolatopsis</taxon>
    </lineage>
</organism>
<dbReference type="EMBL" id="VJWX01000070">
    <property type="protein sequence ID" value="TVT54787.1"/>
    <property type="molecule type" value="Genomic_DNA"/>
</dbReference>
<feature type="transmembrane region" description="Helical" evidence="5">
    <location>
        <begin position="150"/>
        <end position="169"/>
    </location>
</feature>
<dbReference type="Gene3D" id="1.20.1720.10">
    <property type="entry name" value="Multidrug resistance protein D"/>
    <property type="match status" value="1"/>
</dbReference>
<feature type="non-terminal residue" evidence="7">
    <location>
        <position position="291"/>
    </location>
</feature>
<dbReference type="SUPFAM" id="SSF103473">
    <property type="entry name" value="MFS general substrate transporter"/>
    <property type="match status" value="1"/>
</dbReference>
<reference evidence="7 8" key="2">
    <citation type="submission" date="2019-08" db="EMBL/GenBank/DDBJ databases">
        <title>Amycolatopsis acidicola sp. nov., isolated from peat swamp forest soil.</title>
        <authorList>
            <person name="Srisuk N."/>
        </authorList>
    </citation>
    <scope>NUCLEOTIDE SEQUENCE [LARGE SCALE GENOMIC DNA]</scope>
    <source>
        <strain evidence="7 8">TBRC 6029</strain>
    </source>
</reference>
<evidence type="ECO:0000256" key="3">
    <source>
        <dbReference type="ARBA" id="ARBA00022989"/>
    </source>
</evidence>
<evidence type="ECO:0000256" key="4">
    <source>
        <dbReference type="ARBA" id="ARBA00023136"/>
    </source>
</evidence>
<dbReference type="InterPro" id="IPR011701">
    <property type="entry name" value="MFS"/>
</dbReference>
<evidence type="ECO:0000313" key="7">
    <source>
        <dbReference type="EMBL" id="TVT54787.1"/>
    </source>
</evidence>
<protein>
    <submittedName>
        <fullName evidence="7">MFS transporter</fullName>
    </submittedName>
</protein>
<dbReference type="PROSITE" id="PS50850">
    <property type="entry name" value="MFS"/>
    <property type="match status" value="1"/>
</dbReference>
<feature type="transmembrane region" description="Helical" evidence="5">
    <location>
        <begin position="249"/>
        <end position="272"/>
    </location>
</feature>
<dbReference type="InterPro" id="IPR020846">
    <property type="entry name" value="MFS_dom"/>
</dbReference>
<feature type="domain" description="Major facilitator superfamily (MFS) profile" evidence="6">
    <location>
        <begin position="1"/>
        <end position="291"/>
    </location>
</feature>
<keyword evidence="2 5" id="KW-0812">Transmembrane</keyword>
<accession>A0A558D188</accession>
<reference evidence="7 8" key="1">
    <citation type="submission" date="2019-07" db="EMBL/GenBank/DDBJ databases">
        <authorList>
            <person name="Duangmal K."/>
            <person name="Teo W.F.A."/>
        </authorList>
    </citation>
    <scope>NUCLEOTIDE SEQUENCE [LARGE SCALE GENOMIC DNA]</scope>
    <source>
        <strain evidence="7 8">TBRC 6029</strain>
    </source>
</reference>
<feature type="transmembrane region" description="Helical" evidence="5">
    <location>
        <begin position="181"/>
        <end position="201"/>
    </location>
</feature>
<evidence type="ECO:0000256" key="5">
    <source>
        <dbReference type="SAM" id="Phobius"/>
    </source>
</evidence>
<feature type="transmembrane region" description="Helical" evidence="5">
    <location>
        <begin position="27"/>
        <end position="50"/>
    </location>
</feature>
<dbReference type="CDD" id="cd17321">
    <property type="entry name" value="MFS_MMR_MDR_like"/>
    <property type="match status" value="1"/>
</dbReference>
<feature type="transmembrane region" description="Helical" evidence="5">
    <location>
        <begin position="116"/>
        <end position="138"/>
    </location>
</feature>
<dbReference type="PANTHER" id="PTHR42718">
    <property type="entry name" value="MAJOR FACILITATOR SUPERFAMILY MULTIDRUG TRANSPORTER MFSC"/>
    <property type="match status" value="1"/>
</dbReference>
<gene>
    <name evidence="7" type="ORF">FNH05_10215</name>
</gene>
<evidence type="ECO:0000256" key="2">
    <source>
        <dbReference type="ARBA" id="ARBA00022692"/>
    </source>
</evidence>
<feature type="transmembrane region" description="Helical" evidence="5">
    <location>
        <begin position="207"/>
        <end position="228"/>
    </location>
</feature>
<comment type="caution">
    <text evidence="7">The sequence shown here is derived from an EMBL/GenBank/DDBJ whole genome shotgun (WGS) entry which is preliminary data.</text>
</comment>
<comment type="subcellular location">
    <subcellularLocation>
        <location evidence="1">Cell membrane</location>
        <topology evidence="1">Multi-pass membrane protein</topology>
    </subcellularLocation>
</comment>
<dbReference type="GO" id="GO:0005886">
    <property type="term" value="C:plasma membrane"/>
    <property type="evidence" value="ECO:0007669"/>
    <property type="project" value="UniProtKB-SubCell"/>
</dbReference>
<dbReference type="Proteomes" id="UP000320011">
    <property type="component" value="Unassembled WGS sequence"/>
</dbReference>
<keyword evidence="8" id="KW-1185">Reference proteome</keyword>
<dbReference type="Pfam" id="PF07690">
    <property type="entry name" value="MFS_1"/>
    <property type="match status" value="1"/>
</dbReference>
<sequence length="291" mass="30472">MANVDTAIVNVAAPSIATELAATGGQLALVVSGYLVAFAVLLVTGARLGAAHGHRRTFCRGLALFTLASLACGLASGPITLIAARFVQGAGAALMGPQVLSGIQLHFAGPHRTRALGWYAIALSGGAVTGQVLGGLLVSANLFGLSWRPIFLINVLIGVPLLVAARVILPADDGRRDRPVTVASVLALSVSVLLLIVPLVLGRDQHWPLWTWLCLAASVPAFAGFLRLDRRAPAPLIAREVLREPLVRNGLLAHGLTTMTYFSLLFVLALYLQQGLRTGPAYSGLAMVSWV</sequence>
<dbReference type="AlphaFoldDB" id="A0A558D188"/>
<dbReference type="GO" id="GO:0022857">
    <property type="term" value="F:transmembrane transporter activity"/>
    <property type="evidence" value="ECO:0007669"/>
    <property type="project" value="InterPro"/>
</dbReference>
<keyword evidence="4 5" id="KW-0472">Membrane</keyword>
<dbReference type="PANTHER" id="PTHR42718:SF39">
    <property type="entry name" value="ACTINORHODIN TRANSPORTER-RELATED"/>
    <property type="match status" value="1"/>
</dbReference>
<evidence type="ECO:0000256" key="1">
    <source>
        <dbReference type="ARBA" id="ARBA00004651"/>
    </source>
</evidence>
<keyword evidence="3 5" id="KW-1133">Transmembrane helix</keyword>
<evidence type="ECO:0000313" key="8">
    <source>
        <dbReference type="Proteomes" id="UP000320011"/>
    </source>
</evidence>
<feature type="transmembrane region" description="Helical" evidence="5">
    <location>
        <begin position="62"/>
        <end position="84"/>
    </location>
</feature>